<dbReference type="EMBL" id="JAMZFW010000002">
    <property type="protein sequence ID" value="MCP1101066.1"/>
    <property type="molecule type" value="Genomic_DNA"/>
</dbReference>
<dbReference type="InterPro" id="IPR003607">
    <property type="entry name" value="HD/PDEase_dom"/>
</dbReference>
<evidence type="ECO:0000259" key="7">
    <source>
        <dbReference type="PROSITE" id="PS51831"/>
    </source>
</evidence>
<dbReference type="InterPro" id="IPR005249">
    <property type="entry name" value="YqeK"/>
</dbReference>
<evidence type="ECO:0000256" key="2">
    <source>
        <dbReference type="ARBA" id="ARBA00022723"/>
    </source>
</evidence>
<dbReference type="Pfam" id="PF01966">
    <property type="entry name" value="HD"/>
    <property type="match status" value="1"/>
</dbReference>
<evidence type="ECO:0000313" key="8">
    <source>
        <dbReference type="EMBL" id="MCP1101066.1"/>
    </source>
</evidence>
<dbReference type="EC" id="3.6.1.41" evidence="1"/>
<dbReference type="InterPro" id="IPR006675">
    <property type="entry name" value="HDIG_dom"/>
</dbReference>
<dbReference type="Gene3D" id="1.10.3210.10">
    <property type="entry name" value="Hypothetical protein af1432"/>
    <property type="match status" value="1"/>
</dbReference>
<name>A0ABT1E5T1_9FIRM</name>
<evidence type="ECO:0000256" key="6">
    <source>
        <dbReference type="ARBA" id="ARBA00049417"/>
    </source>
</evidence>
<evidence type="ECO:0000313" key="9">
    <source>
        <dbReference type="Proteomes" id="UP001523566"/>
    </source>
</evidence>
<keyword evidence="3" id="KW-0547">Nucleotide-binding</keyword>
<evidence type="ECO:0000256" key="3">
    <source>
        <dbReference type="ARBA" id="ARBA00022741"/>
    </source>
</evidence>
<dbReference type="InterPro" id="IPR051094">
    <property type="entry name" value="Diverse_Catalytic_Enzymes"/>
</dbReference>
<dbReference type="SMART" id="SM00471">
    <property type="entry name" value="HDc"/>
    <property type="match status" value="1"/>
</dbReference>
<evidence type="ECO:0000256" key="1">
    <source>
        <dbReference type="ARBA" id="ARBA00012506"/>
    </source>
</evidence>
<dbReference type="PANTHER" id="PTHR35795:SF1">
    <property type="entry name" value="BIS(5'-NUCLEOSYL)-TETRAPHOSPHATASE, SYMMETRICAL"/>
    <property type="match status" value="1"/>
</dbReference>
<gene>
    <name evidence="8" type="primary">yqeK</name>
    <name evidence="8" type="ORF">NK125_01395</name>
</gene>
<protein>
    <recommendedName>
        <fullName evidence="1">bis(5'-nucleosyl)-tetraphosphatase (symmetrical)</fullName>
        <ecNumber evidence="1">3.6.1.41</ecNumber>
    </recommendedName>
</protein>
<keyword evidence="5" id="KW-0408">Iron</keyword>
<organism evidence="8 9">
    <name type="scientific">Aequitasia blattaphilus</name>
    <dbReference type="NCBI Taxonomy" id="2949332"/>
    <lineage>
        <taxon>Bacteria</taxon>
        <taxon>Bacillati</taxon>
        <taxon>Bacillota</taxon>
        <taxon>Clostridia</taxon>
        <taxon>Lachnospirales</taxon>
        <taxon>Lachnospiraceae</taxon>
        <taxon>Aequitasia</taxon>
    </lineage>
</organism>
<evidence type="ECO:0000256" key="5">
    <source>
        <dbReference type="ARBA" id="ARBA00023004"/>
    </source>
</evidence>
<dbReference type="CDD" id="cd00077">
    <property type="entry name" value="HDc"/>
    <property type="match status" value="1"/>
</dbReference>
<feature type="domain" description="HD" evidence="7">
    <location>
        <begin position="21"/>
        <end position="136"/>
    </location>
</feature>
<dbReference type="PROSITE" id="PS51831">
    <property type="entry name" value="HD"/>
    <property type="match status" value="1"/>
</dbReference>
<dbReference type="PANTHER" id="PTHR35795">
    <property type="entry name" value="SLR1885 PROTEIN"/>
    <property type="match status" value="1"/>
</dbReference>
<evidence type="ECO:0000256" key="4">
    <source>
        <dbReference type="ARBA" id="ARBA00022801"/>
    </source>
</evidence>
<comment type="catalytic activity">
    <reaction evidence="6">
        <text>P(1),P(4)-bis(5'-adenosyl) tetraphosphate + H2O = 2 ADP + 2 H(+)</text>
        <dbReference type="Rhea" id="RHEA:24252"/>
        <dbReference type="ChEBI" id="CHEBI:15377"/>
        <dbReference type="ChEBI" id="CHEBI:15378"/>
        <dbReference type="ChEBI" id="CHEBI:58141"/>
        <dbReference type="ChEBI" id="CHEBI:456216"/>
        <dbReference type="EC" id="3.6.1.41"/>
    </reaction>
</comment>
<dbReference type="InterPro" id="IPR006674">
    <property type="entry name" value="HD_domain"/>
</dbReference>
<accession>A0ABT1E5T1</accession>
<sequence length="197" mass="22348">MISRQVEELQEAMEGTLGKGRFHHTVGVAYTAAALAMVYEVDIENALIAGMLHDCGKLMSSQEMGSFCAEHSIEMNEIEKKNPGLLHGKIGAYIAKEKYGVKNEDVLNAITYHTTGRPAMSALEKIVFIADYIEPNREEIPDLAQIRKLSFEKIDKCLRKILKNTLSYLNTKNLAIDPMTQKTYEYYKKRVKKEEIE</sequence>
<keyword evidence="2" id="KW-0479">Metal-binding</keyword>
<keyword evidence="9" id="KW-1185">Reference proteome</keyword>
<dbReference type="NCBIfam" id="TIGR00277">
    <property type="entry name" value="HDIG"/>
    <property type="match status" value="1"/>
</dbReference>
<proteinExistence type="predicted"/>
<reference evidence="8 9" key="1">
    <citation type="journal article" date="2022" name="Genome Biol. Evol.">
        <title>Host diet, physiology and behaviors set the stage for Lachnospiraceae cladogenesis.</title>
        <authorList>
            <person name="Vera-Ponce De Leon A."/>
            <person name="Schneider M."/>
            <person name="Jahnes B.C."/>
            <person name="Sadowski V."/>
            <person name="Camuy-Velez L.A."/>
            <person name="Duan J."/>
            <person name="Sabree Z.L."/>
        </authorList>
    </citation>
    <scope>NUCLEOTIDE SEQUENCE [LARGE SCALE GENOMIC DNA]</scope>
    <source>
        <strain evidence="8 9">PAL113</strain>
    </source>
</reference>
<dbReference type="Proteomes" id="UP001523566">
    <property type="component" value="Unassembled WGS sequence"/>
</dbReference>
<comment type="caution">
    <text evidence="8">The sequence shown here is derived from an EMBL/GenBank/DDBJ whole genome shotgun (WGS) entry which is preliminary data.</text>
</comment>
<keyword evidence="4 8" id="KW-0378">Hydrolase</keyword>
<dbReference type="SUPFAM" id="SSF109604">
    <property type="entry name" value="HD-domain/PDEase-like"/>
    <property type="match status" value="1"/>
</dbReference>
<dbReference type="NCBIfam" id="TIGR00488">
    <property type="entry name" value="bis(5'-nucleosyl)-tetraphosphatase (symmetrical) YqeK"/>
    <property type="match status" value="1"/>
</dbReference>
<dbReference type="RefSeq" id="WP_262064856.1">
    <property type="nucleotide sequence ID" value="NZ_JAMXOD010000002.1"/>
</dbReference>
<dbReference type="GO" id="GO:0008803">
    <property type="term" value="F:bis(5'-nucleosyl)-tetraphosphatase (symmetrical) activity"/>
    <property type="evidence" value="ECO:0007669"/>
    <property type="project" value="UniProtKB-EC"/>
</dbReference>